<proteinExistence type="predicted"/>
<protein>
    <submittedName>
        <fullName evidence="1">Uncharacterized protein</fullName>
    </submittedName>
</protein>
<organism evidence="1 2">
    <name type="scientific">Penicillium citrinum</name>
    <dbReference type="NCBI Taxonomy" id="5077"/>
    <lineage>
        <taxon>Eukaryota</taxon>
        <taxon>Fungi</taxon>
        <taxon>Dikarya</taxon>
        <taxon>Ascomycota</taxon>
        <taxon>Pezizomycotina</taxon>
        <taxon>Eurotiomycetes</taxon>
        <taxon>Eurotiomycetidae</taxon>
        <taxon>Eurotiales</taxon>
        <taxon>Aspergillaceae</taxon>
        <taxon>Penicillium</taxon>
    </lineage>
</organism>
<reference evidence="1" key="1">
    <citation type="submission" date="2022-11" db="EMBL/GenBank/DDBJ databases">
        <authorList>
            <person name="Petersen C."/>
        </authorList>
    </citation>
    <scope>NUCLEOTIDE SEQUENCE</scope>
    <source>
        <strain evidence="1">IBT 23319</strain>
    </source>
</reference>
<name>A0A9W9P9D4_PENCI</name>
<dbReference type="Proteomes" id="UP001147733">
    <property type="component" value="Unassembled WGS sequence"/>
</dbReference>
<evidence type="ECO:0000313" key="1">
    <source>
        <dbReference type="EMBL" id="KAJ5240379.1"/>
    </source>
</evidence>
<keyword evidence="2" id="KW-1185">Reference proteome</keyword>
<dbReference type="EMBL" id="JAPQKT010000002">
    <property type="protein sequence ID" value="KAJ5240379.1"/>
    <property type="molecule type" value="Genomic_DNA"/>
</dbReference>
<dbReference type="RefSeq" id="XP_056503384.1">
    <property type="nucleotide sequence ID" value="XM_056640890.1"/>
</dbReference>
<dbReference type="OrthoDB" id="5232980at2759"/>
<comment type="caution">
    <text evidence="1">The sequence shown here is derived from an EMBL/GenBank/DDBJ whole genome shotgun (WGS) entry which is preliminary data.</text>
</comment>
<evidence type="ECO:0000313" key="2">
    <source>
        <dbReference type="Proteomes" id="UP001147733"/>
    </source>
</evidence>
<gene>
    <name evidence="1" type="ORF">N7469_001970</name>
</gene>
<dbReference type="AlphaFoldDB" id="A0A9W9P9D4"/>
<dbReference type="GeneID" id="81380057"/>
<accession>A0A9W9P9D4</accession>
<reference evidence="1" key="2">
    <citation type="journal article" date="2023" name="IMA Fungus">
        <title>Comparative genomic study of the Penicillium genus elucidates a diverse pangenome and 15 lateral gene transfer events.</title>
        <authorList>
            <person name="Petersen C."/>
            <person name="Sorensen T."/>
            <person name="Nielsen M.R."/>
            <person name="Sondergaard T.E."/>
            <person name="Sorensen J.L."/>
            <person name="Fitzpatrick D.A."/>
            <person name="Frisvad J.C."/>
            <person name="Nielsen K.L."/>
        </authorList>
    </citation>
    <scope>NUCLEOTIDE SEQUENCE</scope>
    <source>
        <strain evidence="1">IBT 23319</strain>
    </source>
</reference>
<sequence>MCTSASIEELRKFLSILEARQICHQFHTDHWQQGCQVMWSGLCRQVVQTWADRHGMQTLTTAMGPLMEHEHPQCLWSQKSDKQWSRYMKGASAMFAYHIAQDGGVVTVLSPPPPGRYNPYGGSNYQTLEEPILKGVLGPRVTRIEMVHPTIVDAEDFRYQLWPHDQRNIWRDRFGHPSVDIHWRHIVPRPSLALIRVT</sequence>